<dbReference type="HOGENOM" id="CLU_035194_0_0_1"/>
<organism evidence="9">
    <name type="scientific">Oryza punctata</name>
    <name type="common">Red rice</name>
    <dbReference type="NCBI Taxonomy" id="4537"/>
    <lineage>
        <taxon>Eukaryota</taxon>
        <taxon>Viridiplantae</taxon>
        <taxon>Streptophyta</taxon>
        <taxon>Embryophyta</taxon>
        <taxon>Tracheophyta</taxon>
        <taxon>Spermatophyta</taxon>
        <taxon>Magnoliopsida</taxon>
        <taxon>Liliopsida</taxon>
        <taxon>Poales</taxon>
        <taxon>Poaceae</taxon>
        <taxon>BOP clade</taxon>
        <taxon>Oryzoideae</taxon>
        <taxon>Oryzeae</taxon>
        <taxon>Oryzinae</taxon>
        <taxon>Oryza</taxon>
    </lineage>
</organism>
<dbReference type="InterPro" id="IPR045321">
    <property type="entry name" value="Cts1-like"/>
</dbReference>
<evidence type="ECO:0000256" key="5">
    <source>
        <dbReference type="ARBA" id="ARBA00023157"/>
    </source>
</evidence>
<protein>
    <recommendedName>
        <fullName evidence="8">GH18 domain-containing protein</fullName>
    </recommendedName>
</protein>
<dbReference type="InterPro" id="IPR001223">
    <property type="entry name" value="Glyco_hydro18_cat"/>
</dbReference>
<dbReference type="Gramene" id="OPUNC05G07840.1">
    <property type="protein sequence ID" value="OPUNC05G07840.1"/>
    <property type="gene ID" value="OPUNC05G07840"/>
</dbReference>
<keyword evidence="10" id="KW-1185">Reference proteome</keyword>
<comment type="subcellular location">
    <subcellularLocation>
        <location evidence="1">Secreted</location>
    </subcellularLocation>
</comment>
<evidence type="ECO:0000313" key="10">
    <source>
        <dbReference type="Proteomes" id="UP000026962"/>
    </source>
</evidence>
<accession>A0A0E0L058</accession>
<evidence type="ECO:0000256" key="7">
    <source>
        <dbReference type="SAM" id="SignalP"/>
    </source>
</evidence>
<evidence type="ECO:0000256" key="6">
    <source>
        <dbReference type="ARBA" id="ARBA00061481"/>
    </source>
</evidence>
<dbReference type="EnsemblPlants" id="OPUNC05G07840.1">
    <property type="protein sequence ID" value="OPUNC05G07840.1"/>
    <property type="gene ID" value="OPUNC05G07840"/>
</dbReference>
<dbReference type="AlphaFoldDB" id="A0A0E0L058"/>
<feature type="domain" description="GH18" evidence="8">
    <location>
        <begin position="342"/>
        <end position="499"/>
    </location>
</feature>
<feature type="domain" description="GH18" evidence="8">
    <location>
        <begin position="32"/>
        <end position="302"/>
    </location>
</feature>
<keyword evidence="3 7" id="KW-0732">Signal</keyword>
<evidence type="ECO:0000256" key="4">
    <source>
        <dbReference type="ARBA" id="ARBA00022821"/>
    </source>
</evidence>
<dbReference type="eggNOG" id="KOG4701">
    <property type="taxonomic scope" value="Eukaryota"/>
</dbReference>
<evidence type="ECO:0000256" key="2">
    <source>
        <dbReference type="ARBA" id="ARBA00022525"/>
    </source>
</evidence>
<dbReference type="SUPFAM" id="SSF51445">
    <property type="entry name" value="(Trans)glycosidases"/>
    <property type="match status" value="2"/>
</dbReference>
<proteinExistence type="inferred from homology"/>
<dbReference type="CDD" id="cd02877">
    <property type="entry name" value="GH18_hevamine_XipI_class_III"/>
    <property type="match status" value="1"/>
</dbReference>
<dbReference type="FunFam" id="3.20.20.80:FF:000044">
    <property type="entry name" value="Chitinase III C10701-rice"/>
    <property type="match status" value="1"/>
</dbReference>
<dbReference type="PANTHER" id="PTHR45708:SF11">
    <property type="entry name" value="XYLANASE INHIBITOR PROTEIN XIP"/>
    <property type="match status" value="1"/>
</dbReference>
<feature type="signal peptide" evidence="7">
    <location>
        <begin position="1"/>
        <end position="24"/>
    </location>
</feature>
<evidence type="ECO:0000256" key="1">
    <source>
        <dbReference type="ARBA" id="ARBA00004613"/>
    </source>
</evidence>
<dbReference type="GO" id="GO:0005576">
    <property type="term" value="C:extracellular region"/>
    <property type="evidence" value="ECO:0007669"/>
    <property type="project" value="UniProtKB-SubCell"/>
</dbReference>
<reference evidence="9" key="2">
    <citation type="submission" date="2018-05" db="EMBL/GenBank/DDBJ databases">
        <title>OpunRS2 (Oryza punctata Reference Sequence Version 2).</title>
        <authorList>
            <person name="Zhang J."/>
            <person name="Kudrna D."/>
            <person name="Lee S."/>
            <person name="Talag J."/>
            <person name="Welchert J."/>
            <person name="Wing R.A."/>
        </authorList>
    </citation>
    <scope>NUCLEOTIDE SEQUENCE [LARGE SCALE GENOMIC DNA]</scope>
</reference>
<name>A0A0E0L058_ORYPU</name>
<sequence>MALRRLTALLSLAVVLLYASLAAASATSQNTGETVIIWGRNKDEGSLREACDTGRYTTVIISFLSAFGYKPGYYKLDISGHPVSAVGADIKYCQSKGKLILLAIGGQGGEYSLPTSKAAAELHDHLWYSYLGGRRQGVYRPFGDANINGIDFFIDQGAREHYNELAKLLYAHNKDYHGTVGVMLTATTRCVYPDHRLDEALGTGLFHRIHVKMFSDGRCPAWSRRQSFEKWAKIYPQSRVLVGVVASPEVDKEAYMTPESLNNDLLRFINKLRNFGGVMAWDRYWDKKTGFTARLAFGYKPRYYNLDISGHPVSAVGTDIKYCQSKGILILLAIGGQGGEGVYRPFGDANINGIDFFIDQGAREHYNELAKLLYAHNKDYHGTVGVMLTATTRCVYPDHRLDEALGTGLFHRIHVKMFSDGRCPAWSRRQSFEKWAKIYPQSRVLVGVVASPEVDKEAYMTPESLNNDLLRFINKLRNFGGVMAWDRYWDKKTGFTARL</sequence>
<dbReference type="GO" id="GO:0050832">
    <property type="term" value="P:defense response to fungus"/>
    <property type="evidence" value="ECO:0007669"/>
    <property type="project" value="UniProtKB-ARBA"/>
</dbReference>
<comment type="similarity">
    <text evidence="6">Belongs to the glycosyl hydrolase 18 family. Xylanase inhibitor subfamily.</text>
</comment>
<dbReference type="InterPro" id="IPR050542">
    <property type="entry name" value="Glycosyl_Hydrlase18_Chitinase"/>
</dbReference>
<dbReference type="GO" id="GO:0005975">
    <property type="term" value="P:carbohydrate metabolic process"/>
    <property type="evidence" value="ECO:0007669"/>
    <property type="project" value="InterPro"/>
</dbReference>
<dbReference type="GO" id="GO:0004568">
    <property type="term" value="F:chitinase activity"/>
    <property type="evidence" value="ECO:0007669"/>
    <property type="project" value="TreeGrafter"/>
</dbReference>
<feature type="chain" id="PRO_5002365900" description="GH18 domain-containing protein" evidence="7">
    <location>
        <begin position="25"/>
        <end position="499"/>
    </location>
</feature>
<dbReference type="PROSITE" id="PS51910">
    <property type="entry name" value="GH18_2"/>
    <property type="match status" value="2"/>
</dbReference>
<evidence type="ECO:0000256" key="3">
    <source>
        <dbReference type="ARBA" id="ARBA00022729"/>
    </source>
</evidence>
<keyword evidence="4" id="KW-0611">Plant defense</keyword>
<dbReference type="GO" id="GO:0004857">
    <property type="term" value="F:enzyme inhibitor activity"/>
    <property type="evidence" value="ECO:0007669"/>
    <property type="project" value="UniProtKB-ARBA"/>
</dbReference>
<keyword evidence="2" id="KW-0964">Secreted</keyword>
<evidence type="ECO:0000259" key="8">
    <source>
        <dbReference type="PROSITE" id="PS51910"/>
    </source>
</evidence>
<dbReference type="Proteomes" id="UP000026962">
    <property type="component" value="Chromosome 5"/>
</dbReference>
<reference evidence="9" key="1">
    <citation type="submission" date="2015-04" db="UniProtKB">
        <authorList>
            <consortium name="EnsemblPlants"/>
        </authorList>
    </citation>
    <scope>IDENTIFICATION</scope>
</reference>
<evidence type="ECO:0000313" key="9">
    <source>
        <dbReference type="EnsemblPlants" id="OPUNC05G07840.1"/>
    </source>
</evidence>
<dbReference type="PANTHER" id="PTHR45708">
    <property type="entry name" value="ENDOCHITINASE"/>
    <property type="match status" value="1"/>
</dbReference>
<dbReference type="Gene3D" id="3.20.20.80">
    <property type="entry name" value="Glycosidases"/>
    <property type="match status" value="2"/>
</dbReference>
<dbReference type="OMA" id="EKWAKIY"/>
<keyword evidence="5" id="KW-1015">Disulfide bond</keyword>
<dbReference type="InterPro" id="IPR017853">
    <property type="entry name" value="GH"/>
</dbReference>